<accession>A0A6J4L2L3</accession>
<dbReference type="AlphaFoldDB" id="A0A6J4L2L3"/>
<organism evidence="1">
    <name type="scientific">uncultured Leptolyngbya sp</name>
    <dbReference type="NCBI Taxonomy" id="332963"/>
    <lineage>
        <taxon>Bacteria</taxon>
        <taxon>Bacillati</taxon>
        <taxon>Cyanobacteriota</taxon>
        <taxon>Cyanophyceae</taxon>
        <taxon>Leptolyngbyales</taxon>
        <taxon>Leptolyngbyaceae</taxon>
        <taxon>Leptolyngbya group</taxon>
        <taxon>Leptolyngbya</taxon>
        <taxon>environmental samples</taxon>
    </lineage>
</organism>
<dbReference type="EMBL" id="CADCTY010000521">
    <property type="protein sequence ID" value="CAA9322173.1"/>
    <property type="molecule type" value="Genomic_DNA"/>
</dbReference>
<sequence length="39" mass="4189">MVARKADRVSNLDLISYALLSYSKLTGLSSLNATASVKM</sequence>
<proteinExistence type="predicted"/>
<reference evidence="1" key="1">
    <citation type="submission" date="2020-02" db="EMBL/GenBank/DDBJ databases">
        <authorList>
            <person name="Meier V. D."/>
        </authorList>
    </citation>
    <scope>NUCLEOTIDE SEQUENCE</scope>
    <source>
        <strain evidence="1">AVDCRST_MAG94</strain>
    </source>
</reference>
<protein>
    <submittedName>
        <fullName evidence="1">Uncharacterized protein</fullName>
    </submittedName>
</protein>
<evidence type="ECO:0000313" key="1">
    <source>
        <dbReference type="EMBL" id="CAA9322173.1"/>
    </source>
</evidence>
<name>A0A6J4L2L3_9CYAN</name>
<gene>
    <name evidence="1" type="ORF">AVDCRST_MAG94-1506</name>
</gene>